<dbReference type="RefSeq" id="WP_153584875.1">
    <property type="nucleotide sequence ID" value="NZ_WJBU01000009.1"/>
</dbReference>
<accession>A0A844B7A8</accession>
<reference evidence="2 3" key="1">
    <citation type="submission" date="2019-11" db="EMBL/GenBank/DDBJ databases">
        <title>Caenimonas koreensis gen. nov., sp. nov., isolated from activated sludge.</title>
        <authorList>
            <person name="Seung H.R."/>
        </authorList>
    </citation>
    <scope>NUCLEOTIDE SEQUENCE [LARGE SCALE GENOMIC DNA]</scope>
    <source>
        <strain evidence="2 3">EMB320</strain>
    </source>
</reference>
<evidence type="ECO:0000256" key="1">
    <source>
        <dbReference type="SAM" id="SignalP"/>
    </source>
</evidence>
<name>A0A844B7A8_9BURK</name>
<protein>
    <recommendedName>
        <fullName evidence="4">Lipoprotein</fullName>
    </recommendedName>
</protein>
<dbReference type="Proteomes" id="UP000487350">
    <property type="component" value="Unassembled WGS sequence"/>
</dbReference>
<gene>
    <name evidence="2" type="ORF">GHT07_09635</name>
</gene>
<organism evidence="2 3">
    <name type="scientific">Caenimonas koreensis DSM 17982</name>
    <dbReference type="NCBI Taxonomy" id="1121255"/>
    <lineage>
        <taxon>Bacteria</taxon>
        <taxon>Pseudomonadati</taxon>
        <taxon>Pseudomonadota</taxon>
        <taxon>Betaproteobacteria</taxon>
        <taxon>Burkholderiales</taxon>
        <taxon>Comamonadaceae</taxon>
        <taxon>Caenimonas</taxon>
    </lineage>
</organism>
<proteinExistence type="predicted"/>
<keyword evidence="1" id="KW-0732">Signal</keyword>
<sequence>MRIIFLLTLCALLQSCGGGDGTAVSPQTPLAKTEAAEARARSLLQTSACTSDAQCGYVTFQTPFHSCSQGEHAALLLVSRNAPAAAEAAQEQRFWAAEAKKLLPPPNFACAAYVEPLPVPSCVQAQCTLKSGWVVLEALAP</sequence>
<feature type="chain" id="PRO_5032859535" description="Lipoprotein" evidence="1">
    <location>
        <begin position="19"/>
        <end position="141"/>
    </location>
</feature>
<keyword evidence="3" id="KW-1185">Reference proteome</keyword>
<dbReference type="AlphaFoldDB" id="A0A844B7A8"/>
<dbReference type="OrthoDB" id="9991309at2"/>
<dbReference type="EMBL" id="WJBU01000009">
    <property type="protein sequence ID" value="MRD47539.1"/>
    <property type="molecule type" value="Genomic_DNA"/>
</dbReference>
<evidence type="ECO:0008006" key="4">
    <source>
        <dbReference type="Google" id="ProtNLM"/>
    </source>
</evidence>
<feature type="signal peptide" evidence="1">
    <location>
        <begin position="1"/>
        <end position="18"/>
    </location>
</feature>
<evidence type="ECO:0000313" key="2">
    <source>
        <dbReference type="EMBL" id="MRD47539.1"/>
    </source>
</evidence>
<dbReference type="PROSITE" id="PS51257">
    <property type="entry name" value="PROKAR_LIPOPROTEIN"/>
    <property type="match status" value="1"/>
</dbReference>
<evidence type="ECO:0000313" key="3">
    <source>
        <dbReference type="Proteomes" id="UP000487350"/>
    </source>
</evidence>
<comment type="caution">
    <text evidence="2">The sequence shown here is derived from an EMBL/GenBank/DDBJ whole genome shotgun (WGS) entry which is preliminary data.</text>
</comment>